<dbReference type="GO" id="GO:0004553">
    <property type="term" value="F:hydrolase activity, hydrolyzing O-glycosyl compounds"/>
    <property type="evidence" value="ECO:0007669"/>
    <property type="project" value="TreeGrafter"/>
</dbReference>
<evidence type="ECO:0000313" key="4">
    <source>
        <dbReference type="Proteomes" id="UP000482960"/>
    </source>
</evidence>
<dbReference type="Gene3D" id="1.50.10.10">
    <property type="match status" value="1"/>
</dbReference>
<reference evidence="3 4" key="2">
    <citation type="submission" date="2020-03" db="EMBL/GenBank/DDBJ databases">
        <authorList>
            <person name="Ichikawa N."/>
            <person name="Kimura A."/>
            <person name="Kitahashi Y."/>
            <person name="Uohara A."/>
        </authorList>
    </citation>
    <scope>NUCLEOTIDE SEQUENCE [LARGE SCALE GENOMIC DNA]</scope>
    <source>
        <strain evidence="3 4">NBRC 108638</strain>
    </source>
</reference>
<feature type="domain" description="GH15-like" evidence="1">
    <location>
        <begin position="240"/>
        <end position="607"/>
    </location>
</feature>
<proteinExistence type="predicted"/>
<dbReference type="PANTHER" id="PTHR31616">
    <property type="entry name" value="TREHALASE"/>
    <property type="match status" value="1"/>
</dbReference>
<feature type="domain" description="Trehalase-like N-terminal" evidence="2">
    <location>
        <begin position="19"/>
        <end position="170"/>
    </location>
</feature>
<evidence type="ECO:0000313" key="3">
    <source>
        <dbReference type="EMBL" id="GFJ86932.1"/>
    </source>
</evidence>
<dbReference type="SUPFAM" id="SSF48208">
    <property type="entry name" value="Six-hairpin glycosidases"/>
    <property type="match status" value="1"/>
</dbReference>
<evidence type="ECO:0000259" key="2">
    <source>
        <dbReference type="Pfam" id="PF19291"/>
    </source>
</evidence>
<accession>A0A6V8KP47</accession>
<dbReference type="InterPro" id="IPR008928">
    <property type="entry name" value="6-hairpin_glycosidase_sf"/>
</dbReference>
<comment type="caution">
    <text evidence="3">The sequence shown here is derived from an EMBL/GenBank/DDBJ whole genome shotgun (WGS) entry which is preliminary data.</text>
</comment>
<dbReference type="AlphaFoldDB" id="A0A6V8KP47"/>
<dbReference type="EMBL" id="BLPG01000001">
    <property type="protein sequence ID" value="GFJ86932.1"/>
    <property type="molecule type" value="Genomic_DNA"/>
</dbReference>
<dbReference type="PANTHER" id="PTHR31616:SF0">
    <property type="entry name" value="GLUCAN 1,4-ALPHA-GLUCOSIDASE"/>
    <property type="match status" value="1"/>
</dbReference>
<evidence type="ECO:0000259" key="1">
    <source>
        <dbReference type="Pfam" id="PF00723"/>
    </source>
</evidence>
<reference evidence="3 4" key="1">
    <citation type="submission" date="2020-03" db="EMBL/GenBank/DDBJ databases">
        <title>Whole genome shotgun sequence of Phytohabitans rumicis NBRC 108638.</title>
        <authorList>
            <person name="Komaki H."/>
            <person name="Tamura T."/>
        </authorList>
    </citation>
    <scope>NUCLEOTIDE SEQUENCE [LARGE SCALE GENOMIC DNA]</scope>
    <source>
        <strain evidence="3 4">NBRC 108638</strain>
    </source>
</reference>
<dbReference type="InterPro" id="IPR045582">
    <property type="entry name" value="Trehalase-like_N"/>
</dbReference>
<dbReference type="Pfam" id="PF19291">
    <property type="entry name" value="TREH_N"/>
    <property type="match status" value="1"/>
</dbReference>
<dbReference type="Proteomes" id="UP000482960">
    <property type="component" value="Unassembled WGS sequence"/>
</dbReference>
<dbReference type="GO" id="GO:0005975">
    <property type="term" value="P:carbohydrate metabolic process"/>
    <property type="evidence" value="ECO:0007669"/>
    <property type="project" value="InterPro"/>
</dbReference>
<sequence>MMGALRIIKPGQTIGARSYAPIAEHGLIGNLRSAALVDTGGTVSWYCPGRFDAPSVFASLLDPDRGGLFRIAPAGHGWTARQLYLPDSAVLVTRFLGDDGVAEVVDFMPVTGRAGDTPDLLVRVVRVVRGELRLEVRCAPRFDYGRATHTLEHEGDAAVFRAPGRTLRLDSDHKLTPDGEDVTAVLDLAVGERAWFALSGGTSDGIPRRVAVSEVDGRYRSTLDWWHRWVSASTYRGRWRETVMRSAITLKLLTYDPTGAVVAAPTAALPEQIGGERNWDYRYTWIRDASFSVHALLRLGYVDEARRLFRWMAARPNGMDGADGGSLQLMYRVDGSADLDEHILDHLGGYRGSRPVRIGNGAAHQLQLDIYGEFLDAIWTTYQSGGGRLGTSGWARLCQLADWVTAHWDQPDEGIWETRGGRKDFVYGRVMSWVALDRMVRLAGMLGWPAQSAGWAAARDLIHKQVMAKGWHPGKRSFVQAYGSEVLDAALLVMPLVGFVSDTEPAWLSTLDALGEALVSDSLVYRYDPTASPDGLRGHEGTFSMCTFWYVETLARAGRLAEARFVFEKMLTYGNHLGLYAEELGLHGEQLGNFPQAFTHLALINAATTLDAYLDTPDHRRPADLA</sequence>
<dbReference type="InterPro" id="IPR011613">
    <property type="entry name" value="GH15-like"/>
</dbReference>
<name>A0A6V8KP47_9ACTN</name>
<protein>
    <submittedName>
        <fullName evidence="3">Glucoamylase</fullName>
    </submittedName>
</protein>
<dbReference type="Pfam" id="PF00723">
    <property type="entry name" value="Glyco_hydro_15"/>
    <property type="match status" value="1"/>
</dbReference>
<gene>
    <name evidence="3" type="ORF">Prum_005740</name>
</gene>
<dbReference type="InterPro" id="IPR012341">
    <property type="entry name" value="6hp_glycosidase-like_sf"/>
</dbReference>
<organism evidence="3 4">
    <name type="scientific">Phytohabitans rumicis</name>
    <dbReference type="NCBI Taxonomy" id="1076125"/>
    <lineage>
        <taxon>Bacteria</taxon>
        <taxon>Bacillati</taxon>
        <taxon>Actinomycetota</taxon>
        <taxon>Actinomycetes</taxon>
        <taxon>Micromonosporales</taxon>
        <taxon>Micromonosporaceae</taxon>
    </lineage>
</organism>
<keyword evidence="4" id="KW-1185">Reference proteome</keyword>